<reference evidence="1 2" key="1">
    <citation type="submission" date="2015-11" db="EMBL/GenBank/DDBJ databases">
        <title>Draft genome sequences of new species of the genus Lactobacillus isolated from orchardgrass silage.</title>
        <authorList>
            <person name="Tohno M."/>
            <person name="Tanizawa Y."/>
            <person name="Arita M."/>
        </authorList>
    </citation>
    <scope>NUCLEOTIDE SEQUENCE [LARGE SCALE GENOMIC DNA]</scope>
    <source>
        <strain evidence="1 2">IWT5</strain>
    </source>
</reference>
<dbReference type="RefSeq" id="WP_098823726.1">
    <property type="nucleotide sequence ID" value="NZ_BCMJ01000002.1"/>
</dbReference>
<gene>
    <name evidence="1" type="ORF">IWT5_00473</name>
</gene>
<evidence type="ECO:0000313" key="1">
    <source>
        <dbReference type="EMBL" id="GAT18200.1"/>
    </source>
</evidence>
<protein>
    <submittedName>
        <fullName evidence="1">Uncharacterized protein</fullName>
    </submittedName>
</protein>
<dbReference type="AlphaFoldDB" id="A0A1Z5H4I4"/>
<dbReference type="Proteomes" id="UP000223370">
    <property type="component" value="Unassembled WGS sequence"/>
</dbReference>
<comment type="caution">
    <text evidence="1">The sequence shown here is derived from an EMBL/GenBank/DDBJ whole genome shotgun (WGS) entry which is preliminary data.</text>
</comment>
<proteinExistence type="predicted"/>
<organism evidence="1 2">
    <name type="scientific">Secundilactobacillus silagincola</name>
    <dbReference type="NCBI Taxonomy" id="1714681"/>
    <lineage>
        <taxon>Bacteria</taxon>
        <taxon>Bacillati</taxon>
        <taxon>Bacillota</taxon>
        <taxon>Bacilli</taxon>
        <taxon>Lactobacillales</taxon>
        <taxon>Lactobacillaceae</taxon>
        <taxon>Secundilactobacillus</taxon>
    </lineage>
</organism>
<evidence type="ECO:0000313" key="2">
    <source>
        <dbReference type="Proteomes" id="UP000223370"/>
    </source>
</evidence>
<name>A0A1Z5H4I4_9LACO</name>
<keyword evidence="2" id="KW-1185">Reference proteome</keyword>
<dbReference type="EMBL" id="BCMJ01000002">
    <property type="protein sequence ID" value="GAT18200.1"/>
    <property type="molecule type" value="Genomic_DNA"/>
</dbReference>
<sequence length="209" mass="23874">MIKNQDPQTTERLTRLTLLLVIHAPKHVPLEELTQALNADADTIRHDLNWVSDFLARYGLVVDPSVDQQVAVYGQENYLFRAALDLLKSLSKPHQLVTDLPISDPALETQLEQRLDALLKTIPLDTTAQQSIYDYLWTLAMRYRYGRVKRLGLAELFTPGQLALISNEKGIHPWSQKTIEVLEDSLPGKQDFPLVEAYLLTLRVWLYAN</sequence>
<accession>A0A1Z5H4I4</accession>
<dbReference type="OrthoDB" id="2283193at2"/>